<reference evidence="1" key="1">
    <citation type="journal article" date="2014" name="Front. Microbiol.">
        <title>High frequency of phylogenetically diverse reductive dehalogenase-homologous genes in deep subseafloor sedimentary metagenomes.</title>
        <authorList>
            <person name="Kawai M."/>
            <person name="Futagami T."/>
            <person name="Toyoda A."/>
            <person name="Takaki Y."/>
            <person name="Nishi S."/>
            <person name="Hori S."/>
            <person name="Arai W."/>
            <person name="Tsubouchi T."/>
            <person name="Morono Y."/>
            <person name="Uchiyama I."/>
            <person name="Ito T."/>
            <person name="Fujiyama A."/>
            <person name="Inagaki F."/>
            <person name="Takami H."/>
        </authorList>
    </citation>
    <scope>NUCLEOTIDE SEQUENCE</scope>
    <source>
        <strain evidence="1">Expedition CK06-06</strain>
    </source>
</reference>
<comment type="caution">
    <text evidence="1">The sequence shown here is derived from an EMBL/GenBank/DDBJ whole genome shotgun (WGS) entry which is preliminary data.</text>
</comment>
<organism evidence="1">
    <name type="scientific">marine sediment metagenome</name>
    <dbReference type="NCBI Taxonomy" id="412755"/>
    <lineage>
        <taxon>unclassified sequences</taxon>
        <taxon>metagenomes</taxon>
        <taxon>ecological metagenomes</taxon>
    </lineage>
</organism>
<dbReference type="AlphaFoldDB" id="X0ZR65"/>
<name>X0ZR65_9ZZZZ</name>
<gene>
    <name evidence="1" type="ORF">S01H4_08786</name>
</gene>
<accession>X0ZR65</accession>
<sequence length="89" mass="10364">MTEYSRTHSKFYKENTCQYIKRVGKDKSNGNRLCVNPVMLALFSCYNTCKQNGCPMGHTVADLAPPKDGVYTRVVKLEDRVLRLERRYR</sequence>
<protein>
    <submittedName>
        <fullName evidence="1">Uncharacterized protein</fullName>
    </submittedName>
</protein>
<proteinExistence type="predicted"/>
<dbReference type="EMBL" id="BART01003071">
    <property type="protein sequence ID" value="GAG71834.1"/>
    <property type="molecule type" value="Genomic_DNA"/>
</dbReference>
<evidence type="ECO:0000313" key="1">
    <source>
        <dbReference type="EMBL" id="GAG71834.1"/>
    </source>
</evidence>